<evidence type="ECO:0000313" key="3">
    <source>
        <dbReference type="Proteomes" id="UP000216113"/>
    </source>
</evidence>
<name>A0A266LSD9_PSEFR</name>
<dbReference type="PROSITE" id="PS51257">
    <property type="entry name" value="PROKAR_LIPOPROTEIN"/>
    <property type="match status" value="1"/>
</dbReference>
<evidence type="ECO:0000313" key="2">
    <source>
        <dbReference type="EMBL" id="OZY40580.1"/>
    </source>
</evidence>
<keyword evidence="1" id="KW-0175">Coiled coil</keyword>
<feature type="coiled-coil region" evidence="1">
    <location>
        <begin position="100"/>
        <end position="127"/>
    </location>
</feature>
<gene>
    <name evidence="2" type="ORF">CJF43_17235</name>
</gene>
<proteinExistence type="predicted"/>
<accession>A0A266LSD9</accession>
<dbReference type="EMBL" id="NQKL01000014">
    <property type="protein sequence ID" value="OZY40580.1"/>
    <property type="molecule type" value="Genomic_DNA"/>
</dbReference>
<dbReference type="RefSeq" id="WP_095030212.1">
    <property type="nucleotide sequence ID" value="NZ_NQKL01000014.1"/>
</dbReference>
<sequence length="146" mass="16079">MKHLIIVAGVIILGGCATPKPYLQESQYKSIAQLFTAVHKCVVNGHMSPETGALGKRYIAANLSNYQFDMQKFANEAQIMSSSGSVEPAQGDCNSIAMEIAGRKNQIDQQNQEAQQAAQAWQNYESNRPKQTYCNQIGTQTLCNTY</sequence>
<comment type="caution">
    <text evidence="2">The sequence shown here is derived from an EMBL/GenBank/DDBJ whole genome shotgun (WGS) entry which is preliminary data.</text>
</comment>
<evidence type="ECO:0008006" key="4">
    <source>
        <dbReference type="Google" id="ProtNLM"/>
    </source>
</evidence>
<reference evidence="2 3" key="1">
    <citation type="submission" date="2017-08" db="EMBL/GenBank/DDBJ databases">
        <title>Genomic and metabolic characterisation of spoilage-associated Pseudomonas species.</title>
        <authorList>
            <person name="Stanborough T."/>
            <person name="Fegan N."/>
            <person name="Powell S.M."/>
            <person name="Singh T."/>
            <person name="Tamplin M.L."/>
            <person name="Chandry P.S."/>
        </authorList>
    </citation>
    <scope>NUCLEOTIDE SEQUENCE [LARGE SCALE GENOMIC DNA]</scope>
    <source>
        <strain evidence="2 3">F1820</strain>
    </source>
</reference>
<evidence type="ECO:0000256" key="1">
    <source>
        <dbReference type="SAM" id="Coils"/>
    </source>
</evidence>
<protein>
    <recommendedName>
        <fullName evidence="4">Lipoprotein</fullName>
    </recommendedName>
</protein>
<dbReference type="AlphaFoldDB" id="A0A266LSD9"/>
<dbReference type="Proteomes" id="UP000216113">
    <property type="component" value="Unassembled WGS sequence"/>
</dbReference>
<organism evidence="2 3">
    <name type="scientific">Pseudomonas fragi</name>
    <dbReference type="NCBI Taxonomy" id="296"/>
    <lineage>
        <taxon>Bacteria</taxon>
        <taxon>Pseudomonadati</taxon>
        <taxon>Pseudomonadota</taxon>
        <taxon>Gammaproteobacteria</taxon>
        <taxon>Pseudomonadales</taxon>
        <taxon>Pseudomonadaceae</taxon>
        <taxon>Pseudomonas</taxon>
    </lineage>
</organism>